<evidence type="ECO:0000256" key="2">
    <source>
        <dbReference type="SAM" id="Phobius"/>
    </source>
</evidence>
<feature type="transmembrane region" description="Helical" evidence="2">
    <location>
        <begin position="68"/>
        <end position="89"/>
    </location>
</feature>
<feature type="region of interest" description="Disordered" evidence="1">
    <location>
        <begin position="94"/>
        <end position="209"/>
    </location>
</feature>
<dbReference type="OrthoDB" id="5885045at2759"/>
<evidence type="ECO:0000256" key="1">
    <source>
        <dbReference type="SAM" id="MobiDB-lite"/>
    </source>
</evidence>
<sequence>MSRYEEYNRIFLPPNGTDVEDLADCLFDEFPVRWSEGDDYATEDKTEGNGKTDENNGKAEKEDDSLEYQVTIVGGLVPLIMLIIAFGLFNSMESRRQDNKSKQQELEEPLEEGAEGYGPEDKDLPPEDETTGGAKSAAVAPGGARADQKSADDGPRSREEAPASREDVPRSREDIPVETRKDTPARPQELHDDGYERVDPDSATQAFTQ</sequence>
<protein>
    <submittedName>
        <fullName evidence="3">Uncharacterized protein</fullName>
    </submittedName>
</protein>
<keyword evidence="2" id="KW-0812">Transmembrane</keyword>
<keyword evidence="2" id="KW-0472">Membrane</keyword>
<feature type="compositionally biased region" description="Basic and acidic residues" evidence="1">
    <location>
        <begin position="42"/>
        <end position="61"/>
    </location>
</feature>
<feature type="compositionally biased region" description="Basic and acidic residues" evidence="1">
    <location>
        <begin position="94"/>
        <end position="105"/>
    </location>
</feature>
<keyword evidence="4" id="KW-1185">Reference proteome</keyword>
<organism evidence="3 4">
    <name type="scientific">Teladorsagia circumcincta</name>
    <name type="common">Brown stomach worm</name>
    <name type="synonym">Ostertagia circumcincta</name>
    <dbReference type="NCBI Taxonomy" id="45464"/>
    <lineage>
        <taxon>Eukaryota</taxon>
        <taxon>Metazoa</taxon>
        <taxon>Ecdysozoa</taxon>
        <taxon>Nematoda</taxon>
        <taxon>Chromadorea</taxon>
        <taxon>Rhabditida</taxon>
        <taxon>Rhabditina</taxon>
        <taxon>Rhabditomorpha</taxon>
        <taxon>Strongyloidea</taxon>
        <taxon>Trichostrongylidae</taxon>
        <taxon>Teladorsagia</taxon>
    </lineage>
</organism>
<evidence type="ECO:0000313" key="3">
    <source>
        <dbReference type="EMBL" id="PIO76662.1"/>
    </source>
</evidence>
<accession>A0A2G9V3W4</accession>
<reference evidence="3 4" key="1">
    <citation type="submission" date="2015-09" db="EMBL/GenBank/DDBJ databases">
        <title>Draft genome of the parasitic nematode Teladorsagia circumcincta isolate WARC Sus (inbred).</title>
        <authorList>
            <person name="Mitreva M."/>
        </authorList>
    </citation>
    <scope>NUCLEOTIDE SEQUENCE [LARGE SCALE GENOMIC DNA]</scope>
    <source>
        <strain evidence="3 4">S</strain>
    </source>
</reference>
<dbReference type="AlphaFoldDB" id="A0A2G9V3W4"/>
<feature type="compositionally biased region" description="Basic and acidic residues" evidence="1">
    <location>
        <begin position="146"/>
        <end position="200"/>
    </location>
</feature>
<keyword evidence="2" id="KW-1133">Transmembrane helix</keyword>
<proteinExistence type="predicted"/>
<gene>
    <name evidence="3" type="ORF">TELCIR_01258</name>
</gene>
<dbReference type="Proteomes" id="UP000230423">
    <property type="component" value="Unassembled WGS sequence"/>
</dbReference>
<evidence type="ECO:0000313" key="4">
    <source>
        <dbReference type="Proteomes" id="UP000230423"/>
    </source>
</evidence>
<feature type="region of interest" description="Disordered" evidence="1">
    <location>
        <begin position="36"/>
        <end position="64"/>
    </location>
</feature>
<dbReference type="EMBL" id="KZ345037">
    <property type="protein sequence ID" value="PIO76662.1"/>
    <property type="molecule type" value="Genomic_DNA"/>
</dbReference>
<name>A0A2G9V3W4_TELCI</name>